<proteinExistence type="predicted"/>
<dbReference type="EMBL" id="AMZH03015159">
    <property type="protein sequence ID" value="RRT46491.1"/>
    <property type="molecule type" value="Genomic_DNA"/>
</dbReference>
<organism evidence="1 2">
    <name type="scientific">Ensete ventricosum</name>
    <name type="common">Abyssinian banana</name>
    <name type="synonym">Musa ensete</name>
    <dbReference type="NCBI Taxonomy" id="4639"/>
    <lineage>
        <taxon>Eukaryota</taxon>
        <taxon>Viridiplantae</taxon>
        <taxon>Streptophyta</taxon>
        <taxon>Embryophyta</taxon>
        <taxon>Tracheophyta</taxon>
        <taxon>Spermatophyta</taxon>
        <taxon>Magnoliopsida</taxon>
        <taxon>Liliopsida</taxon>
        <taxon>Zingiberales</taxon>
        <taxon>Musaceae</taxon>
        <taxon>Ensete</taxon>
    </lineage>
</organism>
<accession>A0A426Y4N9</accession>
<dbReference type="Proteomes" id="UP000287651">
    <property type="component" value="Unassembled WGS sequence"/>
</dbReference>
<comment type="caution">
    <text evidence="1">The sequence shown here is derived from an EMBL/GenBank/DDBJ whole genome shotgun (WGS) entry which is preliminary data.</text>
</comment>
<evidence type="ECO:0008006" key="3">
    <source>
        <dbReference type="Google" id="ProtNLM"/>
    </source>
</evidence>
<evidence type="ECO:0000313" key="1">
    <source>
        <dbReference type="EMBL" id="RRT46491.1"/>
    </source>
</evidence>
<evidence type="ECO:0000313" key="2">
    <source>
        <dbReference type="Proteomes" id="UP000287651"/>
    </source>
</evidence>
<dbReference type="AlphaFoldDB" id="A0A426Y4N9"/>
<sequence>MANAHVKRDMINMGSSVDILYLDAFQKLGLTDKDLISLTFALIGFTGDSVSPLGVTIIPITFGEELKSKTLMVSFMMVGLPSAYNAIVNGDFKTREEVMVKYLAEVHQFRRCIITKVSRYENSQADALARLTSSHRTGNGKDS</sequence>
<dbReference type="PANTHER" id="PTHR33240">
    <property type="entry name" value="OS08G0508500 PROTEIN"/>
    <property type="match status" value="1"/>
</dbReference>
<reference evidence="1 2" key="1">
    <citation type="journal article" date="2014" name="Agronomy (Basel)">
        <title>A Draft Genome Sequence for Ensete ventricosum, the Drought-Tolerant Tree Against Hunger.</title>
        <authorList>
            <person name="Harrison J."/>
            <person name="Moore K.A."/>
            <person name="Paszkiewicz K."/>
            <person name="Jones T."/>
            <person name="Grant M."/>
            <person name="Ambacheew D."/>
            <person name="Muzemil S."/>
            <person name="Studholme D.J."/>
        </authorList>
    </citation>
    <scope>NUCLEOTIDE SEQUENCE [LARGE SCALE GENOMIC DNA]</scope>
</reference>
<protein>
    <recommendedName>
        <fullName evidence="3">RNase H type-1 domain-containing protein</fullName>
    </recommendedName>
</protein>
<dbReference type="PANTHER" id="PTHR33240:SF8">
    <property type="entry name" value="OS03G0439900 PROTEIN"/>
    <property type="match status" value="1"/>
</dbReference>
<name>A0A426Y4N9_ENSVE</name>
<gene>
    <name evidence="1" type="ORF">B296_00031386</name>
</gene>